<dbReference type="Gene3D" id="3.90.1530.30">
    <property type="match status" value="1"/>
</dbReference>
<name>A0ABS1C6P5_9FIRM</name>
<evidence type="ECO:0000313" key="5">
    <source>
        <dbReference type="EMBL" id="MBK1467774.1"/>
    </source>
</evidence>
<dbReference type="SUPFAM" id="SSF110849">
    <property type="entry name" value="ParB/Sulfiredoxin"/>
    <property type="match status" value="1"/>
</dbReference>
<dbReference type="InterPro" id="IPR001387">
    <property type="entry name" value="Cro/C1-type_HTH"/>
</dbReference>
<keyword evidence="3" id="KW-0238">DNA-binding</keyword>
<dbReference type="Pfam" id="PF02195">
    <property type="entry name" value="ParB_N"/>
    <property type="match status" value="1"/>
</dbReference>
<proteinExistence type="inferred from homology"/>
<accession>A0ABS1C6P5</accession>
<reference evidence="5 6" key="1">
    <citation type="submission" date="2020-09" db="EMBL/GenBank/DDBJ databases">
        <title>Parvimonas S3374 sp. nov.</title>
        <authorList>
            <person name="Buhl M."/>
        </authorList>
    </citation>
    <scope>NUCLEOTIDE SEQUENCE [LARGE SCALE GENOMIC DNA]</scope>
    <source>
        <strain evidence="5 6">S3374</strain>
    </source>
</reference>
<dbReference type="InterPro" id="IPR036086">
    <property type="entry name" value="ParB/Sulfiredoxin_sf"/>
</dbReference>
<keyword evidence="2" id="KW-0159">Chromosome partition</keyword>
<dbReference type="InterPro" id="IPR003115">
    <property type="entry name" value="ParB_N"/>
</dbReference>
<dbReference type="EMBL" id="JACVDA010000001">
    <property type="protein sequence ID" value="MBK1467774.1"/>
    <property type="molecule type" value="Genomic_DNA"/>
</dbReference>
<evidence type="ECO:0000259" key="4">
    <source>
        <dbReference type="PROSITE" id="PS50943"/>
    </source>
</evidence>
<evidence type="ECO:0000256" key="3">
    <source>
        <dbReference type="ARBA" id="ARBA00023125"/>
    </source>
</evidence>
<evidence type="ECO:0000256" key="1">
    <source>
        <dbReference type="ARBA" id="ARBA00006295"/>
    </source>
</evidence>
<dbReference type="InterPro" id="IPR057240">
    <property type="entry name" value="ParB_dimer_C"/>
</dbReference>
<dbReference type="InterPro" id="IPR050336">
    <property type="entry name" value="Chromosome_partition/occlusion"/>
</dbReference>
<dbReference type="SMART" id="SM00470">
    <property type="entry name" value="ParB"/>
    <property type="match status" value="1"/>
</dbReference>
<gene>
    <name evidence="5" type="ORF">IBJ83_00350</name>
</gene>
<evidence type="ECO:0000313" key="6">
    <source>
        <dbReference type="Proteomes" id="UP000823123"/>
    </source>
</evidence>
<feature type="domain" description="HTH cro/C1-type" evidence="4">
    <location>
        <begin position="129"/>
        <end position="156"/>
    </location>
</feature>
<dbReference type="Proteomes" id="UP000823123">
    <property type="component" value="Unassembled WGS sequence"/>
</dbReference>
<dbReference type="Pfam" id="PF17762">
    <property type="entry name" value="HTH_ParB"/>
    <property type="match status" value="1"/>
</dbReference>
<evidence type="ECO:0000256" key="2">
    <source>
        <dbReference type="ARBA" id="ARBA00022829"/>
    </source>
</evidence>
<dbReference type="InterPro" id="IPR004437">
    <property type="entry name" value="ParB/RepB/Spo0J"/>
</dbReference>
<sequence length="277" mass="31843">MKKKGLGRGLGSLLREEDFITDENLLTVDLDKLVAREDQPRKNFDDDSLKELADSIKADGVIQPIVVRKVGAKYEIIAGERRFRASKLAGLEKVPVVVKNVDDRKARELALVENIQREDLNPIEEAISLKTLMEEYKLTQQELSEIIGKSRSYIANNLRLLNLSDYIKEYLIRGELSSSQARTLLSLENEDERKKYLEKLLVKEVNIRDVEKKAKQTRNKSEDIFVKDICERLTEVLDAKVKIHAKKKGGKIEIDYLNEADLQRIIDSLMNIYDLED</sequence>
<dbReference type="CDD" id="cd16393">
    <property type="entry name" value="SPO0J_N"/>
    <property type="match status" value="1"/>
</dbReference>
<dbReference type="CDD" id="cd00093">
    <property type="entry name" value="HTH_XRE"/>
    <property type="match status" value="1"/>
</dbReference>
<comment type="similarity">
    <text evidence="1">Belongs to the ParB family.</text>
</comment>
<dbReference type="PANTHER" id="PTHR33375">
    <property type="entry name" value="CHROMOSOME-PARTITIONING PROTEIN PARB-RELATED"/>
    <property type="match status" value="1"/>
</dbReference>
<dbReference type="RefSeq" id="WP_201274893.1">
    <property type="nucleotide sequence ID" value="NZ_AP038371.1"/>
</dbReference>
<dbReference type="Gene3D" id="1.10.10.2830">
    <property type="match status" value="1"/>
</dbReference>
<keyword evidence="6" id="KW-1185">Reference proteome</keyword>
<dbReference type="InterPro" id="IPR041468">
    <property type="entry name" value="HTH_ParB/Spo0J"/>
</dbReference>
<comment type="caution">
    <text evidence="5">The sequence shown here is derived from an EMBL/GenBank/DDBJ whole genome shotgun (WGS) entry which is preliminary data.</text>
</comment>
<organism evidence="5 6">
    <name type="scientific">Parvimonas parva</name>
    <dbReference type="NCBI Taxonomy" id="2769485"/>
    <lineage>
        <taxon>Bacteria</taxon>
        <taxon>Bacillati</taxon>
        <taxon>Bacillota</taxon>
        <taxon>Tissierellia</taxon>
        <taxon>Tissierellales</taxon>
        <taxon>Peptoniphilaceae</taxon>
        <taxon>Parvimonas</taxon>
    </lineage>
</organism>
<dbReference type="Pfam" id="PF23552">
    <property type="entry name" value="ParB_C"/>
    <property type="match status" value="1"/>
</dbReference>
<protein>
    <submittedName>
        <fullName evidence="5">ParB/RepB/Spo0J family partition protein</fullName>
    </submittedName>
</protein>
<dbReference type="PROSITE" id="PS50943">
    <property type="entry name" value="HTH_CROC1"/>
    <property type="match status" value="1"/>
</dbReference>
<dbReference type="PANTHER" id="PTHR33375:SF1">
    <property type="entry name" value="CHROMOSOME-PARTITIONING PROTEIN PARB-RELATED"/>
    <property type="match status" value="1"/>
</dbReference>
<dbReference type="NCBIfam" id="TIGR00180">
    <property type="entry name" value="parB_part"/>
    <property type="match status" value="1"/>
</dbReference>